<organism evidence="2 3">
    <name type="scientific">Pyxidicoccus parkwayensis</name>
    <dbReference type="NCBI Taxonomy" id="2813578"/>
    <lineage>
        <taxon>Bacteria</taxon>
        <taxon>Pseudomonadati</taxon>
        <taxon>Myxococcota</taxon>
        <taxon>Myxococcia</taxon>
        <taxon>Myxococcales</taxon>
        <taxon>Cystobacterineae</taxon>
        <taxon>Myxococcaceae</taxon>
        <taxon>Pyxidicoccus</taxon>
    </lineage>
</organism>
<proteinExistence type="predicted"/>
<gene>
    <name evidence="2" type="ORF">JY651_44240</name>
</gene>
<dbReference type="Pfam" id="PF00144">
    <property type="entry name" value="Beta-lactamase"/>
    <property type="match status" value="1"/>
</dbReference>
<dbReference type="PANTHER" id="PTHR43283">
    <property type="entry name" value="BETA-LACTAMASE-RELATED"/>
    <property type="match status" value="1"/>
</dbReference>
<dbReference type="PANTHER" id="PTHR43283:SF3">
    <property type="entry name" value="BETA-LACTAMASE FAMILY PROTEIN (AFU_ORTHOLOGUE AFUA_5G07500)"/>
    <property type="match status" value="1"/>
</dbReference>
<dbReference type="SUPFAM" id="SSF56601">
    <property type="entry name" value="beta-lactamase/transpeptidase-like"/>
    <property type="match status" value="1"/>
</dbReference>
<name>A0ABX7NT84_9BACT</name>
<dbReference type="InterPro" id="IPR012338">
    <property type="entry name" value="Beta-lactam/transpept-like"/>
</dbReference>
<dbReference type="RefSeq" id="WP_206723654.1">
    <property type="nucleotide sequence ID" value="NZ_CP071090.1"/>
</dbReference>
<dbReference type="Gene3D" id="3.40.710.10">
    <property type="entry name" value="DD-peptidase/beta-lactamase superfamily"/>
    <property type="match status" value="1"/>
</dbReference>
<dbReference type="InterPro" id="IPR001466">
    <property type="entry name" value="Beta-lactam-related"/>
</dbReference>
<evidence type="ECO:0000313" key="2">
    <source>
        <dbReference type="EMBL" id="QSQ22077.1"/>
    </source>
</evidence>
<evidence type="ECO:0000313" key="3">
    <source>
        <dbReference type="Proteomes" id="UP000662747"/>
    </source>
</evidence>
<accession>A0ABX7NT84</accession>
<evidence type="ECO:0000259" key="1">
    <source>
        <dbReference type="Pfam" id="PF00144"/>
    </source>
</evidence>
<reference evidence="2 3" key="1">
    <citation type="submission" date="2021-02" db="EMBL/GenBank/DDBJ databases">
        <title>De Novo genome assembly of isolated myxobacteria.</title>
        <authorList>
            <person name="Stevens D.C."/>
        </authorList>
    </citation>
    <scope>NUCLEOTIDE SEQUENCE [LARGE SCALE GENOMIC DNA]</scope>
    <source>
        <strain evidence="3">SCPEA02</strain>
    </source>
</reference>
<sequence>MSSGGWSKARLGRMHDVMSRHVEEGRVPGYVSLLGRRGEVHVDVVGNKALGGGGAMQRDTLFRITSMTKPVTAVAALILVEECKLRLDDAVDRWLPELANRRVLKRLAASLDDTVPANRPITVRDVLTFRMGFGLVMPPSGALPIEKAIAEAQLSYGPPKPATQLTPDEWMRRLGELPLMHQPGERWMYNTGSHVLGVLIARASGQPLETFFRERIFEPLGMKDTHFTVPAEKLERLATSYMPNSETGALELHDGVQDSQWSRPPVFPDGAAGLVSTVDDFFAFARMLMGNGKLGSIRVLSRRTVEAMTTDQLTPEQKVASGLVPGAWGSFGWGFGVSIVTQRDGVAAVPGRYGWDGGYGTAWSNDPEEELISLLMTQRAGFPTRNPVYQDFWTLAYAAIDD</sequence>
<dbReference type="EMBL" id="CP071090">
    <property type="protein sequence ID" value="QSQ22077.1"/>
    <property type="molecule type" value="Genomic_DNA"/>
</dbReference>
<protein>
    <submittedName>
        <fullName evidence="2">Beta-lactamase family protein</fullName>
    </submittedName>
</protein>
<keyword evidence="3" id="KW-1185">Reference proteome</keyword>
<dbReference type="InterPro" id="IPR050789">
    <property type="entry name" value="Diverse_Enzym_Activities"/>
</dbReference>
<feature type="domain" description="Beta-lactamase-related" evidence="1">
    <location>
        <begin position="17"/>
        <end position="384"/>
    </location>
</feature>
<dbReference type="Proteomes" id="UP000662747">
    <property type="component" value="Chromosome"/>
</dbReference>